<keyword evidence="6 9" id="KW-0067">ATP-binding</keyword>
<dbReference type="InterPro" id="IPR008271">
    <property type="entry name" value="Ser/Thr_kinase_AS"/>
</dbReference>
<keyword evidence="15" id="KW-1185">Reference proteome</keyword>
<evidence type="ECO:0000256" key="1">
    <source>
        <dbReference type="ARBA" id="ARBA00012513"/>
    </source>
</evidence>
<evidence type="ECO:0000256" key="10">
    <source>
        <dbReference type="RuleBase" id="RU000304"/>
    </source>
</evidence>
<evidence type="ECO:0000259" key="13">
    <source>
        <dbReference type="PROSITE" id="PS50011"/>
    </source>
</evidence>
<dbReference type="GO" id="GO:0004674">
    <property type="term" value="F:protein serine/threonine kinase activity"/>
    <property type="evidence" value="ECO:0007669"/>
    <property type="project" value="UniProtKB-EC"/>
</dbReference>
<evidence type="ECO:0000256" key="8">
    <source>
        <dbReference type="ARBA" id="ARBA00048679"/>
    </source>
</evidence>
<feature type="region of interest" description="Disordered" evidence="12">
    <location>
        <begin position="383"/>
        <end position="416"/>
    </location>
</feature>
<dbReference type="PANTHER" id="PTHR44899">
    <property type="entry name" value="CAMK FAMILY PROTEIN KINASE"/>
    <property type="match status" value="1"/>
</dbReference>
<protein>
    <recommendedName>
        <fullName evidence="1">non-specific serine/threonine protein kinase</fullName>
        <ecNumber evidence="1">2.7.11.1</ecNumber>
    </recommendedName>
</protein>
<evidence type="ECO:0000256" key="4">
    <source>
        <dbReference type="ARBA" id="ARBA00022741"/>
    </source>
</evidence>
<evidence type="ECO:0000256" key="6">
    <source>
        <dbReference type="ARBA" id="ARBA00022840"/>
    </source>
</evidence>
<dbReference type="PROSITE" id="PS00108">
    <property type="entry name" value="PROTEIN_KINASE_ST"/>
    <property type="match status" value="1"/>
</dbReference>
<comment type="catalytic activity">
    <reaction evidence="8">
        <text>L-seryl-[protein] + ATP = O-phospho-L-seryl-[protein] + ADP + H(+)</text>
        <dbReference type="Rhea" id="RHEA:17989"/>
        <dbReference type="Rhea" id="RHEA-COMP:9863"/>
        <dbReference type="Rhea" id="RHEA-COMP:11604"/>
        <dbReference type="ChEBI" id="CHEBI:15378"/>
        <dbReference type="ChEBI" id="CHEBI:29999"/>
        <dbReference type="ChEBI" id="CHEBI:30616"/>
        <dbReference type="ChEBI" id="CHEBI:83421"/>
        <dbReference type="ChEBI" id="CHEBI:456216"/>
        <dbReference type="EC" id="2.7.11.1"/>
    </reaction>
</comment>
<feature type="compositionally biased region" description="Polar residues" evidence="12">
    <location>
        <begin position="383"/>
        <end position="395"/>
    </location>
</feature>
<evidence type="ECO:0000256" key="9">
    <source>
        <dbReference type="PROSITE-ProRule" id="PRU10141"/>
    </source>
</evidence>
<dbReference type="PANTHER" id="PTHR44899:SF10">
    <property type="entry name" value="NIMA-RELATED KINASE 2"/>
    <property type="match status" value="1"/>
</dbReference>
<feature type="coiled-coil region" evidence="11">
    <location>
        <begin position="273"/>
        <end position="323"/>
    </location>
</feature>
<comment type="caution">
    <text evidence="14">The sequence shown here is derived from an EMBL/GenBank/DDBJ whole genome shotgun (WGS) entry which is preliminary data.</text>
</comment>
<accession>A0ABR2WG46</accession>
<evidence type="ECO:0000313" key="15">
    <source>
        <dbReference type="Proteomes" id="UP001479436"/>
    </source>
</evidence>
<evidence type="ECO:0000256" key="5">
    <source>
        <dbReference type="ARBA" id="ARBA00022777"/>
    </source>
</evidence>
<evidence type="ECO:0000256" key="3">
    <source>
        <dbReference type="ARBA" id="ARBA00022679"/>
    </source>
</evidence>
<evidence type="ECO:0000313" key="14">
    <source>
        <dbReference type="EMBL" id="KAK9760493.1"/>
    </source>
</evidence>
<name>A0ABR2WG46_9FUNG</name>
<dbReference type="Pfam" id="PF00069">
    <property type="entry name" value="Pkinase"/>
    <property type="match status" value="1"/>
</dbReference>
<keyword evidence="5 14" id="KW-0418">Kinase</keyword>
<evidence type="ECO:0000256" key="2">
    <source>
        <dbReference type="ARBA" id="ARBA00022527"/>
    </source>
</evidence>
<dbReference type="EMBL" id="JASJQH010002085">
    <property type="protein sequence ID" value="KAK9760493.1"/>
    <property type="molecule type" value="Genomic_DNA"/>
</dbReference>
<feature type="binding site" evidence="9">
    <location>
        <position position="33"/>
    </location>
    <ligand>
        <name>ATP</name>
        <dbReference type="ChEBI" id="CHEBI:30616"/>
    </ligand>
</feature>
<gene>
    <name evidence="14" type="primary">NEK2_1</name>
    <name evidence="14" type="ORF">K7432_015412</name>
</gene>
<dbReference type="PROSITE" id="PS50011">
    <property type="entry name" value="PROTEIN_KINASE_DOM"/>
    <property type="match status" value="1"/>
</dbReference>
<proteinExistence type="inferred from homology"/>
<dbReference type="InterPro" id="IPR051131">
    <property type="entry name" value="NEK_Ser/Thr_kinase_NIMA"/>
</dbReference>
<dbReference type="InterPro" id="IPR017441">
    <property type="entry name" value="Protein_kinase_ATP_BS"/>
</dbReference>
<keyword evidence="2 10" id="KW-0723">Serine/threonine-protein kinase</keyword>
<evidence type="ECO:0000256" key="7">
    <source>
        <dbReference type="ARBA" id="ARBA00047899"/>
    </source>
</evidence>
<dbReference type="SMART" id="SM00220">
    <property type="entry name" value="S_TKc"/>
    <property type="match status" value="1"/>
</dbReference>
<keyword evidence="11" id="KW-0175">Coiled coil</keyword>
<comment type="catalytic activity">
    <reaction evidence="7">
        <text>L-threonyl-[protein] + ATP = O-phospho-L-threonyl-[protein] + ADP + H(+)</text>
        <dbReference type="Rhea" id="RHEA:46608"/>
        <dbReference type="Rhea" id="RHEA-COMP:11060"/>
        <dbReference type="Rhea" id="RHEA-COMP:11605"/>
        <dbReference type="ChEBI" id="CHEBI:15378"/>
        <dbReference type="ChEBI" id="CHEBI:30013"/>
        <dbReference type="ChEBI" id="CHEBI:30616"/>
        <dbReference type="ChEBI" id="CHEBI:61977"/>
        <dbReference type="ChEBI" id="CHEBI:456216"/>
        <dbReference type="EC" id="2.7.11.1"/>
    </reaction>
</comment>
<keyword evidence="3 14" id="KW-0808">Transferase</keyword>
<dbReference type="CDD" id="cd08217">
    <property type="entry name" value="STKc_Nek2"/>
    <property type="match status" value="1"/>
</dbReference>
<dbReference type="Gene3D" id="1.10.510.10">
    <property type="entry name" value="Transferase(Phosphotransferase) domain 1"/>
    <property type="match status" value="1"/>
</dbReference>
<organism evidence="14 15">
    <name type="scientific">Basidiobolus ranarum</name>
    <dbReference type="NCBI Taxonomy" id="34480"/>
    <lineage>
        <taxon>Eukaryota</taxon>
        <taxon>Fungi</taxon>
        <taxon>Fungi incertae sedis</taxon>
        <taxon>Zoopagomycota</taxon>
        <taxon>Entomophthoromycotina</taxon>
        <taxon>Basidiobolomycetes</taxon>
        <taxon>Basidiobolales</taxon>
        <taxon>Basidiobolaceae</taxon>
        <taxon>Basidiobolus</taxon>
    </lineage>
</organism>
<reference evidence="14 15" key="1">
    <citation type="submission" date="2023-04" db="EMBL/GenBank/DDBJ databases">
        <title>Genome of Basidiobolus ranarum AG-B5.</title>
        <authorList>
            <person name="Stajich J.E."/>
            <person name="Carter-House D."/>
            <person name="Gryganskyi A."/>
        </authorList>
    </citation>
    <scope>NUCLEOTIDE SEQUENCE [LARGE SCALE GENOMIC DNA]</scope>
    <source>
        <strain evidence="14 15">AG-B5</strain>
    </source>
</reference>
<dbReference type="Gene3D" id="3.30.200.20">
    <property type="entry name" value="Phosphorylase Kinase, domain 1"/>
    <property type="match status" value="2"/>
</dbReference>
<dbReference type="InterPro" id="IPR000719">
    <property type="entry name" value="Prot_kinase_dom"/>
</dbReference>
<dbReference type="InterPro" id="IPR011009">
    <property type="entry name" value="Kinase-like_dom_sf"/>
</dbReference>
<evidence type="ECO:0000256" key="12">
    <source>
        <dbReference type="SAM" id="MobiDB-lite"/>
    </source>
</evidence>
<feature type="domain" description="Protein kinase" evidence="13">
    <location>
        <begin position="4"/>
        <end position="277"/>
    </location>
</feature>
<keyword evidence="4 9" id="KW-0547">Nucleotide-binding</keyword>
<dbReference type="SUPFAM" id="SSF56112">
    <property type="entry name" value="Protein kinase-like (PK-like)"/>
    <property type="match status" value="1"/>
</dbReference>
<comment type="similarity">
    <text evidence="10">Belongs to the protein kinase superfamily.</text>
</comment>
<dbReference type="EC" id="2.7.11.1" evidence="1"/>
<evidence type="ECO:0000256" key="11">
    <source>
        <dbReference type="SAM" id="Coils"/>
    </source>
</evidence>
<sequence length="416" mass="47820">MERYESLEVIGTGSFGLVRKVKRKSDGKILARKEINYVKLSEKEKQQLVAELNILKEIRHPHIVRYYDRQFLHNSGVFHLIMEYCSGGDLRALLNDFIAKDKLIKEEAVWSIFSQTVLALHECHQGYSQRSNKDHHVILHRDLKPDNIFLDGDCNIKLGDFGLSRVLDDPSTMFAKTYVGTPYYMSPELINGQPYDAKSDIWALGCILYEICALKPPFPAQSQAVLFNKILTGSVPRLPSYYSSELNNVVKSMLQLNPLSRPSTTQLLKLEKIQNYTRNNENKERQSQLKKKEDEINSRYKALQEMEAHLKAKDEELRQMDASISAREAAISKHEAELKVREECIEQREMELKAIRAKLVNTPKKEYDFMDISNLSVPRLNNNHASATVNGNQPANMMDEDDDIPSPFLKRWSTVS</sequence>
<dbReference type="PROSITE" id="PS00107">
    <property type="entry name" value="PROTEIN_KINASE_ATP"/>
    <property type="match status" value="1"/>
</dbReference>
<dbReference type="Proteomes" id="UP001479436">
    <property type="component" value="Unassembled WGS sequence"/>
</dbReference>